<feature type="chain" id="PRO_5037344261" evidence="3">
    <location>
        <begin position="20"/>
        <end position="624"/>
    </location>
</feature>
<evidence type="ECO:0000313" key="5">
    <source>
        <dbReference type="EMBL" id="MBG9389698.1"/>
    </source>
</evidence>
<sequence>MTRFMKLLGGLVTAVLVTACGGGGGSPGAVSGGTGGTTGPNPATTLEVFTSASQLTSATNSSVTFTVVAKDANNLAVPNQTVTFSATSGNLNGALPAPHTGSAGEPITSVSLSPGADPSNRSITVTVTAGNVVKTVVIPVVGSGLSLTGDPSIILGGATSYTVKATDSAGHPVSGAPLAVTSALGNNVNPSSVTTDGQGAANFIYTANKSGQDVLTVTGLGTLATTTVSVSADDFKFITPAPSANVAVGSSQTVTVSFLFGGSPVANKTVTFSSTRGVVSPSAVATDASGRATTQITSTTSGPANVIAQAVSGASQSQTQATLPITFVATDPQSLVLQANPGSLPPNAAGSNANQATLQAIVRDAAGNPVPGRVVNFSAITDGSNGSISPGSGTTDANGTVVSQFTPGALTTASNGVVISASVQGTGVFGTASLTVSGQALFISIATGNEISNLDQTTYQKEFSVYVTDANGAPAANRVVNLSVFPDVYGKGTLSYSKDAGSWGYSAGSPTSCLNEDVNRNGILNAGEDFNSDGLLTPGLPVVVSPANVTTSSTGFATFRLQYGENYALWMNTTITARTNVGGTESVKTQPYFLAASAADMSSPSTPANSVSPFGVATSCSDPN</sequence>
<dbReference type="Proteomes" id="UP000651050">
    <property type="component" value="Unassembled WGS sequence"/>
</dbReference>
<organism evidence="5 6">
    <name type="scientific">Caenimonas aquaedulcis</name>
    <dbReference type="NCBI Taxonomy" id="2793270"/>
    <lineage>
        <taxon>Bacteria</taxon>
        <taxon>Pseudomonadati</taxon>
        <taxon>Pseudomonadota</taxon>
        <taxon>Betaproteobacteria</taxon>
        <taxon>Burkholderiales</taxon>
        <taxon>Comamonadaceae</taxon>
        <taxon>Caenimonas</taxon>
    </lineage>
</organism>
<dbReference type="PROSITE" id="PS51257">
    <property type="entry name" value="PROKAR_LIPOPROTEIN"/>
    <property type="match status" value="1"/>
</dbReference>
<protein>
    <submittedName>
        <fullName evidence="5">Ig-like domain-containing protein</fullName>
    </submittedName>
</protein>
<reference evidence="5" key="1">
    <citation type="submission" date="2020-11" db="EMBL/GenBank/DDBJ databases">
        <title>Bacterial whole genome sequence for Caenimonas sp. DR4.4.</title>
        <authorList>
            <person name="Le V."/>
            <person name="Ko S.-R."/>
            <person name="Ahn C.-Y."/>
            <person name="Oh H.-M."/>
        </authorList>
    </citation>
    <scope>NUCLEOTIDE SEQUENCE</scope>
    <source>
        <strain evidence="5">DR4.4</strain>
    </source>
</reference>
<name>A0A931H705_9BURK</name>
<dbReference type="SMART" id="SM00634">
    <property type="entry name" value="BID_1"/>
    <property type="match status" value="3"/>
</dbReference>
<gene>
    <name evidence="5" type="ORF">I5803_16835</name>
</gene>
<dbReference type="SUPFAM" id="SSF49373">
    <property type="entry name" value="Invasin/intimin cell-adhesion fragments"/>
    <property type="match status" value="4"/>
</dbReference>
<dbReference type="PROSITE" id="PS51127">
    <property type="entry name" value="BIG1"/>
    <property type="match status" value="1"/>
</dbReference>
<dbReference type="InterPro" id="IPR003344">
    <property type="entry name" value="Big_1_dom"/>
</dbReference>
<evidence type="ECO:0000256" key="1">
    <source>
        <dbReference type="ARBA" id="ARBA00010116"/>
    </source>
</evidence>
<dbReference type="InterPro" id="IPR008964">
    <property type="entry name" value="Invasin/intimin_cell_adhesion"/>
</dbReference>
<dbReference type="AlphaFoldDB" id="A0A931H705"/>
<evidence type="ECO:0000313" key="6">
    <source>
        <dbReference type="Proteomes" id="UP000651050"/>
    </source>
</evidence>
<keyword evidence="6" id="KW-1185">Reference proteome</keyword>
<accession>A0A931H705</accession>
<evidence type="ECO:0000256" key="3">
    <source>
        <dbReference type="SAM" id="SignalP"/>
    </source>
</evidence>
<keyword evidence="3" id="KW-0732">Signal</keyword>
<dbReference type="RefSeq" id="WP_196987476.1">
    <property type="nucleotide sequence ID" value="NZ_JADWYS010000001.1"/>
</dbReference>
<proteinExistence type="inferred from homology"/>
<dbReference type="Pfam" id="PF02369">
    <property type="entry name" value="Big_1"/>
    <property type="match status" value="2"/>
</dbReference>
<dbReference type="InterPro" id="IPR013783">
    <property type="entry name" value="Ig-like_fold"/>
</dbReference>
<comment type="similarity">
    <text evidence="1">Belongs to the intimin/invasin family.</text>
</comment>
<dbReference type="Gene3D" id="2.60.40.10">
    <property type="entry name" value="Immunoglobulins"/>
    <property type="match status" value="4"/>
</dbReference>
<comment type="caution">
    <text evidence="5">The sequence shown here is derived from an EMBL/GenBank/DDBJ whole genome shotgun (WGS) entry which is preliminary data.</text>
</comment>
<dbReference type="EMBL" id="JADWYS010000001">
    <property type="protein sequence ID" value="MBG9389698.1"/>
    <property type="molecule type" value="Genomic_DNA"/>
</dbReference>
<feature type="signal peptide" evidence="3">
    <location>
        <begin position="1"/>
        <end position="19"/>
    </location>
</feature>
<evidence type="ECO:0000256" key="2">
    <source>
        <dbReference type="SAM" id="MobiDB-lite"/>
    </source>
</evidence>
<feature type="domain" description="Big-1" evidence="4">
    <location>
        <begin position="225"/>
        <end position="328"/>
    </location>
</feature>
<feature type="region of interest" description="Disordered" evidence="2">
    <location>
        <begin position="602"/>
        <end position="624"/>
    </location>
</feature>
<evidence type="ECO:0000259" key="4">
    <source>
        <dbReference type="PROSITE" id="PS51127"/>
    </source>
</evidence>